<reference evidence="3" key="1">
    <citation type="submission" date="2022-10" db="EMBL/GenBank/DDBJ databases">
        <title>Genome assembly of Pristionchus species.</title>
        <authorList>
            <person name="Yoshida K."/>
            <person name="Sommer R.J."/>
        </authorList>
    </citation>
    <scope>NUCLEOTIDE SEQUENCE [LARGE SCALE GENOMIC DNA]</scope>
    <source>
        <strain evidence="3">RS5460</strain>
    </source>
</reference>
<keyword evidence="3" id="KW-1185">Reference proteome</keyword>
<accession>A0AAN5IBM2</accession>
<organism evidence="2 3">
    <name type="scientific">Pristionchus mayeri</name>
    <dbReference type="NCBI Taxonomy" id="1317129"/>
    <lineage>
        <taxon>Eukaryota</taxon>
        <taxon>Metazoa</taxon>
        <taxon>Ecdysozoa</taxon>
        <taxon>Nematoda</taxon>
        <taxon>Chromadorea</taxon>
        <taxon>Rhabditida</taxon>
        <taxon>Rhabditina</taxon>
        <taxon>Diplogasteromorpha</taxon>
        <taxon>Diplogasteroidea</taxon>
        <taxon>Neodiplogasteridae</taxon>
        <taxon>Pristionchus</taxon>
    </lineage>
</organism>
<proteinExistence type="predicted"/>
<feature type="compositionally biased region" description="Low complexity" evidence="1">
    <location>
        <begin position="186"/>
        <end position="207"/>
    </location>
</feature>
<gene>
    <name evidence="2" type="ORF">PMAYCL1PPCAC_28919</name>
</gene>
<feature type="non-terminal residue" evidence="2">
    <location>
        <position position="325"/>
    </location>
</feature>
<evidence type="ECO:0000313" key="2">
    <source>
        <dbReference type="EMBL" id="GMR58724.1"/>
    </source>
</evidence>
<evidence type="ECO:0000313" key="3">
    <source>
        <dbReference type="Proteomes" id="UP001328107"/>
    </source>
</evidence>
<feature type="region of interest" description="Disordered" evidence="1">
    <location>
        <begin position="186"/>
        <end position="208"/>
    </location>
</feature>
<protein>
    <submittedName>
        <fullName evidence="2">Uncharacterized protein</fullName>
    </submittedName>
</protein>
<dbReference type="Proteomes" id="UP001328107">
    <property type="component" value="Unassembled WGS sequence"/>
</dbReference>
<sequence length="325" mass="35761">MVDAGYMFDYYEPSGMTPFTVNYDGKHRRIYESGTSCDSSLKSVPYSAMDSNSYQSLLSLRSSTIPPKDCVSLRAFSTTISSTGSVSGYHSSIGSTVPSTGSRGISGEPVLSSPIPIYTLQSRRKRESEFFQAEYLPVEIWRADRQFAEWGPPSDRPYYQVEWLRVSRGRYPAALVDSLFESSDCTTPTPISPSSTPSATPSANRTTTDYESCTTVMATDAIEEEWARNVHALSRELDGWSTSSSVVSPLSSDLSSIDLSTPTITTACSLDAWDCETQNGEDTDPPVPSRSVLRGIYDLLAAIFCSRRKEEKAVKNGEVKMDRGY</sequence>
<dbReference type="EMBL" id="BTRK01000006">
    <property type="protein sequence ID" value="GMR58724.1"/>
    <property type="molecule type" value="Genomic_DNA"/>
</dbReference>
<evidence type="ECO:0000256" key="1">
    <source>
        <dbReference type="SAM" id="MobiDB-lite"/>
    </source>
</evidence>
<comment type="caution">
    <text evidence="2">The sequence shown here is derived from an EMBL/GenBank/DDBJ whole genome shotgun (WGS) entry which is preliminary data.</text>
</comment>
<dbReference type="AlphaFoldDB" id="A0AAN5IBM2"/>
<name>A0AAN5IBM2_9BILA</name>